<dbReference type="InterPro" id="IPR037012">
    <property type="entry name" value="NanQ/TabA/YiaL_sf"/>
</dbReference>
<dbReference type="RefSeq" id="WP_060940134.1">
    <property type="nucleotide sequence ID" value="NZ_JAIHUT010000005.1"/>
</dbReference>
<evidence type="ECO:0000313" key="1">
    <source>
        <dbReference type="EMBL" id="KXA43658.1"/>
    </source>
</evidence>
<dbReference type="eggNOG" id="COG2731">
    <property type="taxonomic scope" value="Bacteria"/>
</dbReference>
<dbReference type="PANTHER" id="PTHR34986:SF1">
    <property type="entry name" value="PROTEIN YIAL"/>
    <property type="match status" value="1"/>
</dbReference>
<keyword evidence="2" id="KW-1185">Reference proteome</keyword>
<dbReference type="PATRIC" id="fig|28128.5.peg.405"/>
<dbReference type="OrthoDB" id="9792756at2"/>
<dbReference type="InterPro" id="IPR004375">
    <property type="entry name" value="NanQ/TabA/YiaL"/>
</dbReference>
<dbReference type="AlphaFoldDB" id="A0A133QL95"/>
<gene>
    <name evidence="1" type="ORF">HMPREF3226_00406</name>
</gene>
<dbReference type="Proteomes" id="UP000070533">
    <property type="component" value="Unassembled WGS sequence"/>
</dbReference>
<dbReference type="GO" id="GO:0005829">
    <property type="term" value="C:cytosol"/>
    <property type="evidence" value="ECO:0007669"/>
    <property type="project" value="TreeGrafter"/>
</dbReference>
<dbReference type="Pfam" id="PF04074">
    <property type="entry name" value="DUF386"/>
    <property type="match status" value="1"/>
</dbReference>
<accession>A0A133QL95</accession>
<dbReference type="NCBIfam" id="TIGR00022">
    <property type="entry name" value="YhcH/YjgK/YiaL family protein"/>
    <property type="match status" value="1"/>
</dbReference>
<proteinExistence type="predicted"/>
<dbReference type="STRING" id="28128.HMPREF3226_00406"/>
<protein>
    <submittedName>
        <fullName evidence="1">YhcH/YjgK/YiaL family protein</fullName>
    </submittedName>
</protein>
<reference evidence="2" key="1">
    <citation type="submission" date="2016-01" db="EMBL/GenBank/DDBJ databases">
        <authorList>
            <person name="Mitreva M."/>
            <person name="Pepin K.H."/>
            <person name="Mihindukulasuriya K.A."/>
            <person name="Fulton R."/>
            <person name="Fronick C."/>
            <person name="O'Laughlin M."/>
            <person name="Miner T."/>
            <person name="Herter B."/>
            <person name="Rosa B.A."/>
            <person name="Cordes M."/>
            <person name="Tomlinson C."/>
            <person name="Wollam A."/>
            <person name="Palsikar V.B."/>
            <person name="Mardis E.R."/>
            <person name="Wilson R.K."/>
        </authorList>
    </citation>
    <scope>NUCLEOTIDE SEQUENCE [LARGE SCALE GENOMIC DNA]</scope>
    <source>
        <strain evidence="2">MJR7716</strain>
    </source>
</reference>
<comment type="caution">
    <text evidence="1">The sequence shown here is derived from an EMBL/GenBank/DDBJ whole genome shotgun (WGS) entry which is preliminary data.</text>
</comment>
<dbReference type="Gene3D" id="2.60.120.370">
    <property type="entry name" value="YhcH/YjgK/YiaL"/>
    <property type="match status" value="1"/>
</dbReference>
<organism evidence="1 2">
    <name type="scientific">Prevotella corporis</name>
    <dbReference type="NCBI Taxonomy" id="28128"/>
    <lineage>
        <taxon>Bacteria</taxon>
        <taxon>Pseudomonadati</taxon>
        <taxon>Bacteroidota</taxon>
        <taxon>Bacteroidia</taxon>
        <taxon>Bacteroidales</taxon>
        <taxon>Prevotellaceae</taxon>
        <taxon>Prevotella</taxon>
    </lineage>
</organism>
<name>A0A133QL95_9BACT</name>
<dbReference type="SUPFAM" id="SSF51197">
    <property type="entry name" value="Clavaminate synthase-like"/>
    <property type="match status" value="1"/>
</dbReference>
<dbReference type="PANTHER" id="PTHR34986">
    <property type="entry name" value="EVOLVED BETA-GALACTOSIDASE SUBUNIT BETA"/>
    <property type="match status" value="1"/>
</dbReference>
<dbReference type="EMBL" id="LRQG01000016">
    <property type="protein sequence ID" value="KXA43658.1"/>
    <property type="molecule type" value="Genomic_DNA"/>
</dbReference>
<evidence type="ECO:0000313" key="2">
    <source>
        <dbReference type="Proteomes" id="UP000070533"/>
    </source>
</evidence>
<sequence length="148" mass="17348">MIIGDLREVNRYFSLHLRMREVFEYASQHDFTTMKAGRIELDAKQLFINLEEVELKEKDEQLIEVHRKYIDVHIPLIAEETIGWKALADLGEPDIQYDEDKDFAFYQQLADQYFHIKPGQFAICFPEDGHAPLIGIGKQRKLIAKILI</sequence>